<evidence type="ECO:0000256" key="1">
    <source>
        <dbReference type="SAM" id="MobiDB-lite"/>
    </source>
</evidence>
<reference evidence="2 3" key="1">
    <citation type="submission" date="2014-04" db="EMBL/GenBank/DDBJ databases">
        <authorList>
            <consortium name="DOE Joint Genome Institute"/>
            <person name="Kuo A."/>
            <person name="Kohler A."/>
            <person name="Nagy L.G."/>
            <person name="Floudas D."/>
            <person name="Copeland A."/>
            <person name="Barry K.W."/>
            <person name="Cichocki N."/>
            <person name="Veneault-Fourrey C."/>
            <person name="LaButti K."/>
            <person name="Lindquist E.A."/>
            <person name="Lipzen A."/>
            <person name="Lundell T."/>
            <person name="Morin E."/>
            <person name="Murat C."/>
            <person name="Sun H."/>
            <person name="Tunlid A."/>
            <person name="Henrissat B."/>
            <person name="Grigoriev I.V."/>
            <person name="Hibbett D.S."/>
            <person name="Martin F."/>
            <person name="Nordberg H.P."/>
            <person name="Cantor M.N."/>
            <person name="Hua S.X."/>
        </authorList>
    </citation>
    <scope>NUCLEOTIDE SEQUENCE [LARGE SCALE GENOMIC DNA]</scope>
    <source>
        <strain evidence="2 3">LaAM-08-1</strain>
    </source>
</reference>
<dbReference type="Proteomes" id="UP000054477">
    <property type="component" value="Unassembled WGS sequence"/>
</dbReference>
<feature type="region of interest" description="Disordered" evidence="1">
    <location>
        <begin position="53"/>
        <end position="99"/>
    </location>
</feature>
<evidence type="ECO:0000313" key="3">
    <source>
        <dbReference type="Proteomes" id="UP000054477"/>
    </source>
</evidence>
<evidence type="ECO:0000313" key="2">
    <source>
        <dbReference type="EMBL" id="KIK00668.1"/>
    </source>
</evidence>
<gene>
    <name evidence="2" type="ORF">K443DRAFT_598771</name>
</gene>
<reference evidence="3" key="2">
    <citation type="submission" date="2015-01" db="EMBL/GenBank/DDBJ databases">
        <title>Evolutionary Origins and Diversification of the Mycorrhizal Mutualists.</title>
        <authorList>
            <consortium name="DOE Joint Genome Institute"/>
            <consortium name="Mycorrhizal Genomics Consortium"/>
            <person name="Kohler A."/>
            <person name="Kuo A."/>
            <person name="Nagy L.G."/>
            <person name="Floudas D."/>
            <person name="Copeland A."/>
            <person name="Barry K.W."/>
            <person name="Cichocki N."/>
            <person name="Veneault-Fourrey C."/>
            <person name="LaButti K."/>
            <person name="Lindquist E.A."/>
            <person name="Lipzen A."/>
            <person name="Lundell T."/>
            <person name="Morin E."/>
            <person name="Murat C."/>
            <person name="Riley R."/>
            <person name="Ohm R."/>
            <person name="Sun H."/>
            <person name="Tunlid A."/>
            <person name="Henrissat B."/>
            <person name="Grigoriev I.V."/>
            <person name="Hibbett D.S."/>
            <person name="Martin F."/>
        </authorList>
    </citation>
    <scope>NUCLEOTIDE SEQUENCE [LARGE SCALE GENOMIC DNA]</scope>
    <source>
        <strain evidence="3">LaAM-08-1</strain>
    </source>
</reference>
<dbReference type="EMBL" id="KN838621">
    <property type="protein sequence ID" value="KIK00668.1"/>
    <property type="molecule type" value="Genomic_DNA"/>
</dbReference>
<sequence length="99" mass="11081">MLECDVLRKCVQQSSHFAIKYPTLPISIPEDVDSPIQRISLALRSSLLIQGYRPNNEEMDPQKRTSKAGCPFSSRTMHGRQPGALLQDWRGEPSRGVGT</sequence>
<dbReference type="AlphaFoldDB" id="A0A0C9XXS3"/>
<accession>A0A0C9XXS3</accession>
<protein>
    <submittedName>
        <fullName evidence="2">Uncharacterized protein</fullName>
    </submittedName>
</protein>
<dbReference type="HOGENOM" id="CLU_2320792_0_0_1"/>
<name>A0A0C9XXS3_9AGAR</name>
<proteinExistence type="predicted"/>
<keyword evidence="3" id="KW-1185">Reference proteome</keyword>
<organism evidence="2 3">
    <name type="scientific">Laccaria amethystina LaAM-08-1</name>
    <dbReference type="NCBI Taxonomy" id="1095629"/>
    <lineage>
        <taxon>Eukaryota</taxon>
        <taxon>Fungi</taxon>
        <taxon>Dikarya</taxon>
        <taxon>Basidiomycota</taxon>
        <taxon>Agaricomycotina</taxon>
        <taxon>Agaricomycetes</taxon>
        <taxon>Agaricomycetidae</taxon>
        <taxon>Agaricales</taxon>
        <taxon>Agaricineae</taxon>
        <taxon>Hydnangiaceae</taxon>
        <taxon>Laccaria</taxon>
    </lineage>
</organism>